<dbReference type="InterPro" id="IPR015075">
    <property type="entry name" value="AtaL"/>
</dbReference>
<dbReference type="Pfam" id="PF08982">
    <property type="entry name" value="AtaL"/>
    <property type="match status" value="1"/>
</dbReference>
<name>A0A9P9IKX2_9HYPO</name>
<comment type="caution">
    <text evidence="1">The sequence shown here is derived from an EMBL/GenBank/DDBJ whole genome shotgun (WGS) entry which is preliminary data.</text>
</comment>
<dbReference type="SUPFAM" id="SSF55961">
    <property type="entry name" value="Bet v1-like"/>
    <property type="match status" value="1"/>
</dbReference>
<protein>
    <recommendedName>
        <fullName evidence="3">DUF1857-domain-containing protein</fullName>
    </recommendedName>
</protein>
<dbReference type="InterPro" id="IPR023393">
    <property type="entry name" value="START-like_dom_sf"/>
</dbReference>
<dbReference type="Gene3D" id="3.30.530.20">
    <property type="match status" value="1"/>
</dbReference>
<dbReference type="AlphaFoldDB" id="A0A9P9IKX2"/>
<evidence type="ECO:0000313" key="2">
    <source>
        <dbReference type="Proteomes" id="UP000738349"/>
    </source>
</evidence>
<organism evidence="1 2">
    <name type="scientific">Dactylonectria macrodidyma</name>
    <dbReference type="NCBI Taxonomy" id="307937"/>
    <lineage>
        <taxon>Eukaryota</taxon>
        <taxon>Fungi</taxon>
        <taxon>Dikarya</taxon>
        <taxon>Ascomycota</taxon>
        <taxon>Pezizomycotina</taxon>
        <taxon>Sordariomycetes</taxon>
        <taxon>Hypocreomycetidae</taxon>
        <taxon>Hypocreales</taxon>
        <taxon>Nectriaceae</taxon>
        <taxon>Dactylonectria</taxon>
    </lineage>
</organism>
<gene>
    <name evidence="1" type="ORF">EDB81DRAFT_698590</name>
</gene>
<evidence type="ECO:0000313" key="1">
    <source>
        <dbReference type="EMBL" id="KAH7126078.1"/>
    </source>
</evidence>
<accession>A0A9P9IKX2</accession>
<dbReference type="OrthoDB" id="2320332at2759"/>
<evidence type="ECO:0008006" key="3">
    <source>
        <dbReference type="Google" id="ProtNLM"/>
    </source>
</evidence>
<reference evidence="1" key="1">
    <citation type="journal article" date="2021" name="Nat. Commun.">
        <title>Genetic determinants of endophytism in the Arabidopsis root mycobiome.</title>
        <authorList>
            <person name="Mesny F."/>
            <person name="Miyauchi S."/>
            <person name="Thiergart T."/>
            <person name="Pickel B."/>
            <person name="Atanasova L."/>
            <person name="Karlsson M."/>
            <person name="Huettel B."/>
            <person name="Barry K.W."/>
            <person name="Haridas S."/>
            <person name="Chen C."/>
            <person name="Bauer D."/>
            <person name="Andreopoulos W."/>
            <person name="Pangilinan J."/>
            <person name="LaButti K."/>
            <person name="Riley R."/>
            <person name="Lipzen A."/>
            <person name="Clum A."/>
            <person name="Drula E."/>
            <person name="Henrissat B."/>
            <person name="Kohler A."/>
            <person name="Grigoriev I.V."/>
            <person name="Martin F.M."/>
            <person name="Hacquard S."/>
        </authorList>
    </citation>
    <scope>NUCLEOTIDE SEQUENCE</scope>
    <source>
        <strain evidence="1">MPI-CAGE-AT-0147</strain>
    </source>
</reference>
<proteinExistence type="predicted"/>
<keyword evidence="2" id="KW-1185">Reference proteome</keyword>
<dbReference type="CDD" id="cd08863">
    <property type="entry name" value="SRPBCC_DUF1857"/>
    <property type="match status" value="1"/>
</dbReference>
<sequence>MVTINLAYTSPINPPGASPVLTQDQVWEALKRKVRTPSDFVPVITTCEVISEEGPEDGFKLVRRVTFVPGFKEDGDTAEETCLHYPPSRIDFHQQDGSSVANIVSRGADGEMLLTFSFQWRHPSVEVGSEQAKEIEEKYWKMSPVAVNGSIEAIRRLVKEGEI</sequence>
<dbReference type="Proteomes" id="UP000738349">
    <property type="component" value="Unassembled WGS sequence"/>
</dbReference>
<dbReference type="EMBL" id="JAGMUV010000020">
    <property type="protein sequence ID" value="KAH7126078.1"/>
    <property type="molecule type" value="Genomic_DNA"/>
</dbReference>